<dbReference type="InterPro" id="IPR036942">
    <property type="entry name" value="Beta-barrel_TonB_sf"/>
</dbReference>
<dbReference type="InterPro" id="IPR000531">
    <property type="entry name" value="Beta-barrel_TonB"/>
</dbReference>
<feature type="signal peptide" evidence="12">
    <location>
        <begin position="1"/>
        <end position="18"/>
    </location>
</feature>
<evidence type="ECO:0000313" key="15">
    <source>
        <dbReference type="EMBL" id="KAA9326053.1"/>
    </source>
</evidence>
<evidence type="ECO:0000256" key="1">
    <source>
        <dbReference type="ARBA" id="ARBA00004571"/>
    </source>
</evidence>
<keyword evidence="6 11" id="KW-0798">TonB box</keyword>
<dbReference type="GO" id="GO:0044718">
    <property type="term" value="P:siderophore transmembrane transport"/>
    <property type="evidence" value="ECO:0007669"/>
    <property type="project" value="TreeGrafter"/>
</dbReference>
<organism evidence="15 16">
    <name type="scientific">Adhaeribacter soli</name>
    <dbReference type="NCBI Taxonomy" id="2607655"/>
    <lineage>
        <taxon>Bacteria</taxon>
        <taxon>Pseudomonadati</taxon>
        <taxon>Bacteroidota</taxon>
        <taxon>Cytophagia</taxon>
        <taxon>Cytophagales</taxon>
        <taxon>Hymenobacteraceae</taxon>
        <taxon>Adhaeribacter</taxon>
    </lineage>
</organism>
<evidence type="ECO:0000256" key="5">
    <source>
        <dbReference type="ARBA" id="ARBA00022729"/>
    </source>
</evidence>
<keyword evidence="3 10" id="KW-1134">Transmembrane beta strand</keyword>
<dbReference type="PANTHER" id="PTHR30069">
    <property type="entry name" value="TONB-DEPENDENT OUTER MEMBRANE RECEPTOR"/>
    <property type="match status" value="1"/>
</dbReference>
<dbReference type="Pfam" id="PF00593">
    <property type="entry name" value="TonB_dep_Rec_b-barrel"/>
    <property type="match status" value="1"/>
</dbReference>
<evidence type="ECO:0000259" key="14">
    <source>
        <dbReference type="Pfam" id="PF07715"/>
    </source>
</evidence>
<evidence type="ECO:0000256" key="6">
    <source>
        <dbReference type="ARBA" id="ARBA00023077"/>
    </source>
</evidence>
<dbReference type="Gene3D" id="2.60.40.1120">
    <property type="entry name" value="Carboxypeptidase-like, regulatory domain"/>
    <property type="match status" value="1"/>
</dbReference>
<name>A0A5N1IJX8_9BACT</name>
<accession>A0A5N1IJX8</accession>
<evidence type="ECO:0000256" key="12">
    <source>
        <dbReference type="SAM" id="SignalP"/>
    </source>
</evidence>
<dbReference type="PANTHER" id="PTHR30069:SF29">
    <property type="entry name" value="HEMOGLOBIN AND HEMOGLOBIN-HAPTOGLOBIN-BINDING PROTEIN 1-RELATED"/>
    <property type="match status" value="1"/>
</dbReference>
<dbReference type="InterPro" id="IPR039426">
    <property type="entry name" value="TonB-dep_rcpt-like"/>
</dbReference>
<dbReference type="InterPro" id="IPR037066">
    <property type="entry name" value="Plug_dom_sf"/>
</dbReference>
<dbReference type="Gene3D" id="2.170.130.10">
    <property type="entry name" value="TonB-dependent receptor, plug domain"/>
    <property type="match status" value="1"/>
</dbReference>
<dbReference type="EMBL" id="VTWT01000010">
    <property type="protein sequence ID" value="KAA9326053.1"/>
    <property type="molecule type" value="Genomic_DNA"/>
</dbReference>
<dbReference type="AlphaFoldDB" id="A0A5N1IJX8"/>
<dbReference type="SUPFAM" id="SSF49464">
    <property type="entry name" value="Carboxypeptidase regulatory domain-like"/>
    <property type="match status" value="1"/>
</dbReference>
<feature type="domain" description="TonB-dependent receptor plug" evidence="14">
    <location>
        <begin position="122"/>
        <end position="226"/>
    </location>
</feature>
<comment type="subcellular location">
    <subcellularLocation>
        <location evidence="1 10">Cell outer membrane</location>
        <topology evidence="1 10">Multi-pass membrane protein</topology>
    </subcellularLocation>
</comment>
<reference evidence="15 16" key="1">
    <citation type="submission" date="2019-09" db="EMBL/GenBank/DDBJ databases">
        <title>Genome sequence of Adhaeribacter sp. M2.</title>
        <authorList>
            <person name="Srinivasan S."/>
        </authorList>
    </citation>
    <scope>NUCLEOTIDE SEQUENCE [LARGE SCALE GENOMIC DNA]</scope>
    <source>
        <strain evidence="15 16">M2</strain>
    </source>
</reference>
<dbReference type="GO" id="GO:0009279">
    <property type="term" value="C:cell outer membrane"/>
    <property type="evidence" value="ECO:0007669"/>
    <property type="project" value="UniProtKB-SubCell"/>
</dbReference>
<evidence type="ECO:0000256" key="11">
    <source>
        <dbReference type="RuleBase" id="RU003357"/>
    </source>
</evidence>
<keyword evidence="7 10" id="KW-0472">Membrane</keyword>
<dbReference type="SUPFAM" id="SSF56935">
    <property type="entry name" value="Porins"/>
    <property type="match status" value="1"/>
</dbReference>
<protein>
    <submittedName>
        <fullName evidence="15">TonB-dependent receptor</fullName>
    </submittedName>
</protein>
<keyword evidence="9 10" id="KW-0998">Cell outer membrane</keyword>
<proteinExistence type="inferred from homology"/>
<evidence type="ECO:0000256" key="10">
    <source>
        <dbReference type="PROSITE-ProRule" id="PRU01360"/>
    </source>
</evidence>
<keyword evidence="8 15" id="KW-0675">Receptor</keyword>
<feature type="chain" id="PRO_5024914372" evidence="12">
    <location>
        <begin position="19"/>
        <end position="752"/>
    </location>
</feature>
<dbReference type="InterPro" id="IPR008969">
    <property type="entry name" value="CarboxyPept-like_regulatory"/>
</dbReference>
<dbReference type="PROSITE" id="PS52016">
    <property type="entry name" value="TONB_DEPENDENT_REC_3"/>
    <property type="match status" value="1"/>
</dbReference>
<dbReference type="GO" id="GO:0015344">
    <property type="term" value="F:siderophore uptake transmembrane transporter activity"/>
    <property type="evidence" value="ECO:0007669"/>
    <property type="project" value="TreeGrafter"/>
</dbReference>
<keyword evidence="4 10" id="KW-0812">Transmembrane</keyword>
<dbReference type="Pfam" id="PF07715">
    <property type="entry name" value="Plug"/>
    <property type="match status" value="1"/>
</dbReference>
<evidence type="ECO:0000256" key="7">
    <source>
        <dbReference type="ARBA" id="ARBA00023136"/>
    </source>
</evidence>
<evidence type="ECO:0000256" key="8">
    <source>
        <dbReference type="ARBA" id="ARBA00023170"/>
    </source>
</evidence>
<dbReference type="RefSeq" id="WP_150905147.1">
    <property type="nucleotide sequence ID" value="NZ_VTWT01000010.1"/>
</dbReference>
<dbReference type="Pfam" id="PF13715">
    <property type="entry name" value="CarbopepD_reg_2"/>
    <property type="match status" value="1"/>
</dbReference>
<keyword evidence="5 12" id="KW-0732">Signal</keyword>
<evidence type="ECO:0000256" key="3">
    <source>
        <dbReference type="ARBA" id="ARBA00022452"/>
    </source>
</evidence>
<comment type="caution">
    <text evidence="15">The sequence shown here is derived from an EMBL/GenBank/DDBJ whole genome shotgun (WGS) entry which is preliminary data.</text>
</comment>
<evidence type="ECO:0000313" key="16">
    <source>
        <dbReference type="Proteomes" id="UP000326570"/>
    </source>
</evidence>
<keyword evidence="2 10" id="KW-0813">Transport</keyword>
<feature type="domain" description="TonB-dependent receptor-like beta-barrel" evidence="13">
    <location>
        <begin position="292"/>
        <end position="697"/>
    </location>
</feature>
<evidence type="ECO:0000256" key="4">
    <source>
        <dbReference type="ARBA" id="ARBA00022692"/>
    </source>
</evidence>
<gene>
    <name evidence="15" type="ORF">F0P94_16690</name>
</gene>
<dbReference type="Proteomes" id="UP000326570">
    <property type="component" value="Unassembled WGS sequence"/>
</dbReference>
<dbReference type="CDD" id="cd01347">
    <property type="entry name" value="ligand_gated_channel"/>
    <property type="match status" value="1"/>
</dbReference>
<evidence type="ECO:0000259" key="13">
    <source>
        <dbReference type="Pfam" id="PF00593"/>
    </source>
</evidence>
<keyword evidence="16" id="KW-1185">Reference proteome</keyword>
<dbReference type="InterPro" id="IPR012910">
    <property type="entry name" value="Plug_dom"/>
</dbReference>
<dbReference type="Gene3D" id="2.40.170.20">
    <property type="entry name" value="TonB-dependent receptor, beta-barrel domain"/>
    <property type="match status" value="1"/>
</dbReference>
<evidence type="ECO:0000256" key="2">
    <source>
        <dbReference type="ARBA" id="ARBA00022448"/>
    </source>
</evidence>
<comment type="similarity">
    <text evidence="10 11">Belongs to the TonB-dependent receptor family.</text>
</comment>
<evidence type="ECO:0000256" key="9">
    <source>
        <dbReference type="ARBA" id="ARBA00023237"/>
    </source>
</evidence>
<sequence>MQKHLLLFLFVTFMLNKAASGQNLKAEITGKVTAEGEGVSFAAVGLKGTSYGTTADENGNFTIKNIPAGNYELLVNTVGFQPYQKRIGVGAEKLHLKIELQKATRQLQEVVVSGTMKETYVMQSPVHVEVYTPKLFQKNPTPSVFEALQMVNGVQPQLNCNVCNTGDIHINGMEGPYTMVTIDGMPIVSSLGSVYGLSGIPNSLIQRVEVVKGPASTLYGSEAVGGLINIITKSPKDAPLVSADLMATSHREFNADLAVKSELGNAQSLLGINAFTFQDRRDVNHDNFTDITLQERISVFNKWSFGRKENRLANLAARYLYEDRWGGEMQWQPEFRGGDSIYGESIYTKRLEVIGSYELPLPEKISLQFSYNNHRQNSAYGNLLYLANQHIAFAQLLWNKSLKRHEILVGLPFRYTFYDDNTPGTQKVNGNNQPQQLYLPGIFVQNEISLSEKLTSMPGIRFDYNSTHGGIFSPRLGFKFSPNNHNVFRLNAGNGYRVVNLFTEDHAALTGSREVVILENLKPERSWNASLNYQKFIDLNKGYLNVDGSLFYTYFTNRIMGDFLTDPNQIIYRNLQGYAISRGGTFNADWMFNFPLKLNAGTTLMEVYTVQNTGDKSDEKQPQLHAPKVSATYAVSYTFGKPGITVDYTGRLYGPMHLPVLENDFRSEKSPWFVQDNVQVTKKFKNHLEVYFGIKNLYNFLPENPLMRPFDPFDKHTGTDNPHGYTFDTTYNYAPMQGRRGFVGIRWQLQAK</sequence>